<dbReference type="OrthoDB" id="9803927at2"/>
<sequence>MRQSFIPAALASALLCGTATAEPMFNRIATFSVPLNLPADRDARQKTVAEIIAANEAGTLLAYTDGEQKAVGLIDIATPNAPRPAGFVPVGGEATSVVILGDLAFAAVVTSGDNFKEPAGHLATIDLKTRQVIARCELGGQPDSITLSKDKSRIVIAIENERDEKLNKGALPQLPAGNLTLIGVKDGAADCASRQVVDLTGIAAVEPTDPEPEFVDVNQDGLVVVTLQENNHIAIVDVKTGKLVTHFPAGTVDLKEIDKTRDGQIKPSEELKGVAREPDAVRWLDNDRFVTANEGDWKGGSRGFTIFRKDGTVEFDSGAAVEHIAMRLGHYPERRSAAKGSEPEGIEVASYGNDRLIFVGLERASLVLVYKDEGSGRPPRYLQALPGGIAPEGLLAIPQRNLFVSASEADLGAKGGARSAVTIYQRGDQPAAYPSILSSDVEGVPLGWGGLSGLAAHPATPGRLFAVIDNAYSPSRILEIDASQNPARIVAALTVTKDGKPATYDLEAIATRPAGGFWLASEGNPEAKDKPTQNILLRASAAGVVEEEILLPEDLAKQATRFGFEGVAVTGSGAEETIWLAVQREWQDDPKGKAKILSYKPATKTWGVLHYPLGKPAEGAWMGLSELTFLGNETFAVIERDNLFGDKAVKTLASFSVKGLTPAPIGSTTIPTVEKTLLRDLTPDLMKLGGYGLDKVEGMALDKAGDLFVVTDNDGVDESSGETQFFALGKITR</sequence>
<dbReference type="Gene3D" id="2.130.10.10">
    <property type="entry name" value="YVTN repeat-like/Quinoprotein amine dehydrogenase"/>
    <property type="match status" value="1"/>
</dbReference>
<protein>
    <submittedName>
        <fullName evidence="3">Alkaline phosphatase</fullName>
    </submittedName>
</protein>
<dbReference type="InterPro" id="IPR011044">
    <property type="entry name" value="Quino_amine_DH_bsu"/>
</dbReference>
<dbReference type="KEGG" id="bvv:BHK69_08275"/>
<keyword evidence="1" id="KW-0732">Signal</keyword>
<gene>
    <name evidence="3" type="ORF">BHK69_08275</name>
</gene>
<dbReference type="SUPFAM" id="SSF50969">
    <property type="entry name" value="YVTN repeat-like/Quinoprotein amine dehydrogenase"/>
    <property type="match status" value="1"/>
</dbReference>
<dbReference type="Proteomes" id="UP000094969">
    <property type="component" value="Chromosome"/>
</dbReference>
<dbReference type="PANTHER" id="PTHR46928:SF1">
    <property type="entry name" value="MESENCHYME-SPECIFIC CELL SURFACE GLYCOPROTEIN"/>
    <property type="match status" value="1"/>
</dbReference>
<dbReference type="InterPro" id="IPR015943">
    <property type="entry name" value="WD40/YVTN_repeat-like_dom_sf"/>
</dbReference>
<reference evidence="3 4" key="1">
    <citation type="journal article" date="2015" name="Antonie Van Leeuwenhoek">
        <title>Bosea vaviloviae sp. nov., a new species of slow-growing rhizobia isolated from nodules of the relict species Vavilovia formosa (Stev.) Fed.</title>
        <authorList>
            <person name="Safronova V.I."/>
            <person name="Kuznetsova I.G."/>
            <person name="Sazanova A.L."/>
            <person name="Kimeklis A.K."/>
            <person name="Belimov A.A."/>
            <person name="Andronov E.E."/>
            <person name="Pinaev A.G."/>
            <person name="Chizhevskaya E.P."/>
            <person name="Pukhaev A.R."/>
            <person name="Popov K.P."/>
            <person name="Willems A."/>
            <person name="Tikhonovich I.A."/>
        </authorList>
    </citation>
    <scope>NUCLEOTIDE SEQUENCE [LARGE SCALE GENOMIC DNA]</scope>
    <source>
        <strain evidence="3 4">Vaf18</strain>
    </source>
</reference>
<evidence type="ECO:0000313" key="3">
    <source>
        <dbReference type="EMBL" id="AOO80457.1"/>
    </source>
</evidence>
<dbReference type="InterPro" id="IPR027372">
    <property type="entry name" value="Phytase-like_dom"/>
</dbReference>
<evidence type="ECO:0000259" key="2">
    <source>
        <dbReference type="Pfam" id="PF13449"/>
    </source>
</evidence>
<feature type="domain" description="Phytase-like" evidence="2">
    <location>
        <begin position="447"/>
        <end position="714"/>
    </location>
</feature>
<proteinExistence type="predicted"/>
<dbReference type="Pfam" id="PF13449">
    <property type="entry name" value="Phytase-like"/>
    <property type="match status" value="1"/>
</dbReference>
<evidence type="ECO:0000313" key="4">
    <source>
        <dbReference type="Proteomes" id="UP000094969"/>
    </source>
</evidence>
<dbReference type="AlphaFoldDB" id="A0A1D7TZA3"/>
<organism evidence="3 4">
    <name type="scientific">Bosea vaviloviae</name>
    <dbReference type="NCBI Taxonomy" id="1526658"/>
    <lineage>
        <taxon>Bacteria</taxon>
        <taxon>Pseudomonadati</taxon>
        <taxon>Pseudomonadota</taxon>
        <taxon>Alphaproteobacteria</taxon>
        <taxon>Hyphomicrobiales</taxon>
        <taxon>Boseaceae</taxon>
        <taxon>Bosea</taxon>
    </lineage>
</organism>
<feature type="signal peptide" evidence="1">
    <location>
        <begin position="1"/>
        <end position="21"/>
    </location>
</feature>
<evidence type="ECO:0000256" key="1">
    <source>
        <dbReference type="SAM" id="SignalP"/>
    </source>
</evidence>
<dbReference type="InterPro" id="IPR052956">
    <property type="entry name" value="Mesenchyme-surface_protein"/>
</dbReference>
<feature type="chain" id="PRO_5009099814" evidence="1">
    <location>
        <begin position="22"/>
        <end position="733"/>
    </location>
</feature>
<dbReference type="EMBL" id="CP017147">
    <property type="protein sequence ID" value="AOO80457.1"/>
    <property type="molecule type" value="Genomic_DNA"/>
</dbReference>
<dbReference type="RefSeq" id="WP_069689675.1">
    <property type="nucleotide sequence ID" value="NZ_CP017147.1"/>
</dbReference>
<dbReference type="PANTHER" id="PTHR46928">
    <property type="entry name" value="MESENCHYME-SPECIFIC CELL SURFACE GLYCOPROTEIN"/>
    <property type="match status" value="1"/>
</dbReference>
<dbReference type="STRING" id="1526658.BHK69_08275"/>
<name>A0A1D7TZA3_9HYPH</name>
<keyword evidence="4" id="KW-1185">Reference proteome</keyword>
<accession>A0A1D7TZA3</accession>